<dbReference type="InterPro" id="IPR010982">
    <property type="entry name" value="Lambda_DNA-bd_dom_sf"/>
</dbReference>
<dbReference type="Proteomes" id="UP001623661">
    <property type="component" value="Unassembled WGS sequence"/>
</dbReference>
<dbReference type="Pfam" id="PF00532">
    <property type="entry name" value="Peripla_BP_1"/>
    <property type="match status" value="1"/>
</dbReference>
<dbReference type="CDD" id="cd06267">
    <property type="entry name" value="PBP1_LacI_sugar_binding-like"/>
    <property type="match status" value="1"/>
</dbReference>
<accession>A0ABW8TT52</accession>
<dbReference type="InterPro" id="IPR001761">
    <property type="entry name" value="Peripla_BP/Lac1_sug-bd_dom"/>
</dbReference>
<dbReference type="PANTHER" id="PTHR30146">
    <property type="entry name" value="LACI-RELATED TRANSCRIPTIONAL REPRESSOR"/>
    <property type="match status" value="1"/>
</dbReference>
<feature type="domain" description="HTH lacI-type" evidence="4">
    <location>
        <begin position="25"/>
        <end position="80"/>
    </location>
</feature>
<dbReference type="Gene3D" id="3.40.50.2300">
    <property type="match status" value="2"/>
</dbReference>
<protein>
    <submittedName>
        <fullName evidence="5">LacI family DNA-binding transcriptional regulator</fullName>
    </submittedName>
</protein>
<proteinExistence type="predicted"/>
<dbReference type="PROSITE" id="PS00356">
    <property type="entry name" value="HTH_LACI_1"/>
    <property type="match status" value="1"/>
</dbReference>
<dbReference type="PRINTS" id="PR00036">
    <property type="entry name" value="HTHLACI"/>
</dbReference>
<evidence type="ECO:0000256" key="2">
    <source>
        <dbReference type="ARBA" id="ARBA00023125"/>
    </source>
</evidence>
<dbReference type="EMBL" id="JBJHZY010000002">
    <property type="protein sequence ID" value="MFL0268882.1"/>
    <property type="molecule type" value="Genomic_DNA"/>
</dbReference>
<dbReference type="GO" id="GO:0003677">
    <property type="term" value="F:DNA binding"/>
    <property type="evidence" value="ECO:0007669"/>
    <property type="project" value="UniProtKB-KW"/>
</dbReference>
<dbReference type="PROSITE" id="PS50932">
    <property type="entry name" value="HTH_LACI_2"/>
    <property type="match status" value="1"/>
</dbReference>
<keyword evidence="2 5" id="KW-0238">DNA-binding</keyword>
<comment type="caution">
    <text evidence="5">The sequence shown here is derived from an EMBL/GenBank/DDBJ whole genome shotgun (WGS) entry which is preliminary data.</text>
</comment>
<evidence type="ECO:0000256" key="3">
    <source>
        <dbReference type="ARBA" id="ARBA00023163"/>
    </source>
</evidence>
<evidence type="ECO:0000313" key="5">
    <source>
        <dbReference type="EMBL" id="MFL0268882.1"/>
    </source>
</evidence>
<organism evidence="5 6">
    <name type="scientific">Candidatus Clostridium radicumherbarum</name>
    <dbReference type="NCBI Taxonomy" id="3381662"/>
    <lineage>
        <taxon>Bacteria</taxon>
        <taxon>Bacillati</taxon>
        <taxon>Bacillota</taxon>
        <taxon>Clostridia</taxon>
        <taxon>Eubacteriales</taxon>
        <taxon>Clostridiaceae</taxon>
        <taxon>Clostridium</taxon>
    </lineage>
</organism>
<keyword evidence="1" id="KW-0805">Transcription regulation</keyword>
<reference evidence="5 6" key="1">
    <citation type="submission" date="2024-11" db="EMBL/GenBank/DDBJ databases">
        <authorList>
            <person name="Heng Y.C."/>
            <person name="Lim A.C.H."/>
            <person name="Lee J.K.Y."/>
            <person name="Kittelmann S."/>
        </authorList>
    </citation>
    <scope>NUCLEOTIDE SEQUENCE [LARGE SCALE GENOMIC DNA]</scope>
    <source>
        <strain evidence="5 6">WILCCON 0202</strain>
    </source>
</reference>
<gene>
    <name evidence="5" type="ORF">ACJDUH_12340</name>
</gene>
<sequence>MNDKIYLNVFLKRLSKIERLRYMAVTIKDIAQLGGVSIATVSKILNNKSDDIGRETIDRIKKIIEESGYVPNSIARSMVTKATKTLGLIIPDVSNPFFTNLVRGAEDTANQYGYTIFIGNTDDDIDKEIKYIKTLEGKKVDGILLAGAAIRNKEKEKNLNILVPTVAIDRNVYYEQIKGIVEVDNFNGSYEAVNYLIKKGYKDIIFVSGPWDTKPTIDRYEGYKKALLDNNLEFNTDNVYSGTYTKEFGEKIAQKIYKICKDKAIFCGNDLIAFGIVNVLKKKGIAIPKDTSVMGFDDIDICTFISPELTTVRQPSYDIGCEGVKMLIDILENREAERHKIIRTKLVIRESS</sequence>
<dbReference type="PANTHER" id="PTHR30146:SF109">
    <property type="entry name" value="HTH-TYPE TRANSCRIPTIONAL REGULATOR GALS"/>
    <property type="match status" value="1"/>
</dbReference>
<dbReference type="Pfam" id="PF00356">
    <property type="entry name" value="LacI"/>
    <property type="match status" value="1"/>
</dbReference>
<dbReference type="CDD" id="cd01392">
    <property type="entry name" value="HTH_LacI"/>
    <property type="match status" value="1"/>
</dbReference>
<dbReference type="InterPro" id="IPR000843">
    <property type="entry name" value="HTH_LacI"/>
</dbReference>
<dbReference type="SUPFAM" id="SSF53822">
    <property type="entry name" value="Periplasmic binding protein-like I"/>
    <property type="match status" value="1"/>
</dbReference>
<dbReference type="SMART" id="SM00354">
    <property type="entry name" value="HTH_LACI"/>
    <property type="match status" value="1"/>
</dbReference>
<dbReference type="Gene3D" id="1.10.260.40">
    <property type="entry name" value="lambda repressor-like DNA-binding domains"/>
    <property type="match status" value="1"/>
</dbReference>
<evidence type="ECO:0000259" key="4">
    <source>
        <dbReference type="PROSITE" id="PS50932"/>
    </source>
</evidence>
<keyword evidence="6" id="KW-1185">Reference proteome</keyword>
<evidence type="ECO:0000313" key="6">
    <source>
        <dbReference type="Proteomes" id="UP001623661"/>
    </source>
</evidence>
<keyword evidence="3" id="KW-0804">Transcription</keyword>
<evidence type="ECO:0000256" key="1">
    <source>
        <dbReference type="ARBA" id="ARBA00023015"/>
    </source>
</evidence>
<dbReference type="SUPFAM" id="SSF47413">
    <property type="entry name" value="lambda repressor-like DNA-binding domains"/>
    <property type="match status" value="1"/>
</dbReference>
<dbReference type="InterPro" id="IPR028082">
    <property type="entry name" value="Peripla_BP_I"/>
</dbReference>
<name>A0ABW8TT52_9CLOT</name>